<gene>
    <name evidence="8" type="ORF">HEQ75_07805</name>
</gene>
<evidence type="ECO:0000313" key="8">
    <source>
        <dbReference type="EMBL" id="NKC30764.1"/>
    </source>
</evidence>
<dbReference type="PIRSF" id="PIRSF002741">
    <property type="entry name" value="MppA"/>
    <property type="match status" value="1"/>
</dbReference>
<feature type="compositionally biased region" description="Basic and acidic residues" evidence="5">
    <location>
        <begin position="509"/>
        <end position="524"/>
    </location>
</feature>
<comment type="similarity">
    <text evidence="2">Belongs to the bacterial solute-binding protein 5 family.</text>
</comment>
<evidence type="ECO:0000256" key="6">
    <source>
        <dbReference type="SAM" id="SignalP"/>
    </source>
</evidence>
<name>A0ABX1E0U0_9PROT</name>
<dbReference type="CDD" id="cd08498">
    <property type="entry name" value="PBP2_NikA_DppA_OppA_like_2"/>
    <property type="match status" value="1"/>
</dbReference>
<sequence>MKNSTLKAMLLAATVCGAAPAGAQTLRMAVGAQVTSIDPHFHNISPNNAFASAIFSNLMEMDPNSRPVPALAESWRPVGEDVWELKLREGVRFHDGTPFTADDVAFTFDRIPKVVNSPGSFRTYTHAVIGVEVVNPTTVRLRTRGPDPVLPANLSQVPMLSRHIHEGASTEDFNSGRVAIGTGPYRMIGGRSTDKIELERNDAYWGGAEPWARVEYRMVTNAAARTSTLLSGDVDFIDQVPTADLARLRRDEAIRISEIASLRLVYFHFDHLREGPSPFITDNDGNPLPRNPLRDLRVRRALAMAVDRNAIVERVMEGNAAAINQFMPPGAFGHAPDLPPPPADPAAARRLLAEAGYPEGFRITLHGPNDRYPNDARITQAVAQMWSRIGVRTAVDVQPFSSFVSRASRQEFSSFLVSWGSSTGEPSAGMRSVLATYDRAAGTGSVNRGRYSNPQFDALLARARQELDDTKREGMLQDAIRLAIADQAIIPTHVQRNVWAMRRNVTHTPRTDERTRPQDVRPAN</sequence>
<feature type="chain" id="PRO_5046678670" evidence="6">
    <location>
        <begin position="24"/>
        <end position="524"/>
    </location>
</feature>
<dbReference type="PANTHER" id="PTHR30290:SF9">
    <property type="entry name" value="OLIGOPEPTIDE-BINDING PROTEIN APPA"/>
    <property type="match status" value="1"/>
</dbReference>
<dbReference type="SUPFAM" id="SSF53850">
    <property type="entry name" value="Periplasmic binding protein-like II"/>
    <property type="match status" value="1"/>
</dbReference>
<evidence type="ECO:0000259" key="7">
    <source>
        <dbReference type="Pfam" id="PF00496"/>
    </source>
</evidence>
<dbReference type="Pfam" id="PF00496">
    <property type="entry name" value="SBP_bac_5"/>
    <property type="match status" value="1"/>
</dbReference>
<dbReference type="Gene3D" id="3.90.76.10">
    <property type="entry name" value="Dipeptide-binding Protein, Domain 1"/>
    <property type="match status" value="1"/>
</dbReference>
<keyword evidence="9" id="KW-1185">Reference proteome</keyword>
<evidence type="ECO:0000256" key="3">
    <source>
        <dbReference type="ARBA" id="ARBA00022448"/>
    </source>
</evidence>
<evidence type="ECO:0000313" key="9">
    <source>
        <dbReference type="Proteomes" id="UP000787635"/>
    </source>
</evidence>
<feature type="region of interest" description="Disordered" evidence="5">
    <location>
        <begin position="505"/>
        <end position="524"/>
    </location>
</feature>
<dbReference type="RefSeq" id="WP_168028977.1">
    <property type="nucleotide sequence ID" value="NZ_JAAVNE010000009.1"/>
</dbReference>
<reference evidence="8 9" key="1">
    <citation type="submission" date="2020-03" db="EMBL/GenBank/DDBJ databases">
        <title>Roseomonas selenitidurans sp. nov. isolated from urban soil.</title>
        <authorList>
            <person name="Liu H."/>
        </authorList>
    </citation>
    <scope>NUCLEOTIDE SEQUENCE [LARGE SCALE GENOMIC DNA]</scope>
    <source>
        <strain evidence="8 9">BU-1</strain>
    </source>
</reference>
<dbReference type="EMBL" id="JAAVNE010000009">
    <property type="protein sequence ID" value="NKC30764.1"/>
    <property type="molecule type" value="Genomic_DNA"/>
</dbReference>
<keyword evidence="4 6" id="KW-0732">Signal</keyword>
<protein>
    <submittedName>
        <fullName evidence="8">ABC transporter substrate-binding protein</fullName>
    </submittedName>
</protein>
<feature type="domain" description="Solute-binding protein family 5" evidence="7">
    <location>
        <begin position="67"/>
        <end position="436"/>
    </location>
</feature>
<comment type="subcellular location">
    <subcellularLocation>
        <location evidence="1">Periplasm</location>
    </subcellularLocation>
</comment>
<dbReference type="PANTHER" id="PTHR30290">
    <property type="entry name" value="PERIPLASMIC BINDING COMPONENT OF ABC TRANSPORTER"/>
    <property type="match status" value="1"/>
</dbReference>
<dbReference type="Gene3D" id="3.40.190.10">
    <property type="entry name" value="Periplasmic binding protein-like II"/>
    <property type="match status" value="1"/>
</dbReference>
<evidence type="ECO:0000256" key="1">
    <source>
        <dbReference type="ARBA" id="ARBA00004418"/>
    </source>
</evidence>
<dbReference type="InterPro" id="IPR030678">
    <property type="entry name" value="Peptide/Ni-bd"/>
</dbReference>
<organism evidence="8 9">
    <name type="scientific">Falsiroseomonas selenitidurans</name>
    <dbReference type="NCBI Taxonomy" id="2716335"/>
    <lineage>
        <taxon>Bacteria</taxon>
        <taxon>Pseudomonadati</taxon>
        <taxon>Pseudomonadota</taxon>
        <taxon>Alphaproteobacteria</taxon>
        <taxon>Acetobacterales</taxon>
        <taxon>Roseomonadaceae</taxon>
        <taxon>Falsiroseomonas</taxon>
    </lineage>
</organism>
<accession>A0ABX1E0U0</accession>
<dbReference type="Gene3D" id="3.10.105.10">
    <property type="entry name" value="Dipeptide-binding Protein, Domain 3"/>
    <property type="match status" value="1"/>
</dbReference>
<evidence type="ECO:0000256" key="4">
    <source>
        <dbReference type="ARBA" id="ARBA00022729"/>
    </source>
</evidence>
<evidence type="ECO:0000256" key="2">
    <source>
        <dbReference type="ARBA" id="ARBA00005695"/>
    </source>
</evidence>
<proteinExistence type="inferred from homology"/>
<evidence type="ECO:0000256" key="5">
    <source>
        <dbReference type="SAM" id="MobiDB-lite"/>
    </source>
</evidence>
<feature type="signal peptide" evidence="6">
    <location>
        <begin position="1"/>
        <end position="23"/>
    </location>
</feature>
<dbReference type="Proteomes" id="UP000787635">
    <property type="component" value="Unassembled WGS sequence"/>
</dbReference>
<dbReference type="InterPro" id="IPR000914">
    <property type="entry name" value="SBP_5_dom"/>
</dbReference>
<comment type="caution">
    <text evidence="8">The sequence shown here is derived from an EMBL/GenBank/DDBJ whole genome shotgun (WGS) entry which is preliminary data.</text>
</comment>
<dbReference type="InterPro" id="IPR039424">
    <property type="entry name" value="SBP_5"/>
</dbReference>
<keyword evidence="3" id="KW-0813">Transport</keyword>